<evidence type="ECO:0000256" key="6">
    <source>
        <dbReference type="ARBA" id="ARBA00022989"/>
    </source>
</evidence>
<dbReference type="UniPathway" id="UPA00079">
    <property type="reaction ID" value="UER00168"/>
</dbReference>
<evidence type="ECO:0000313" key="10">
    <source>
        <dbReference type="EMBL" id="ABQ13148.1"/>
    </source>
</evidence>
<dbReference type="AlphaFoldDB" id="A5EV32"/>
<dbReference type="HOGENOM" id="CLU_043611_1_1_6"/>
<dbReference type="GO" id="GO:0005886">
    <property type="term" value="C:plasma membrane"/>
    <property type="evidence" value="ECO:0007669"/>
    <property type="project" value="UniProtKB-SubCell"/>
</dbReference>
<dbReference type="PANTHER" id="PTHR13929:SF0">
    <property type="entry name" value="UBIA PRENYLTRANSFERASE DOMAIN-CONTAINING PROTEIN 1"/>
    <property type="match status" value="1"/>
</dbReference>
<dbReference type="Proteomes" id="UP000000248">
    <property type="component" value="Chromosome"/>
</dbReference>
<keyword evidence="8" id="KW-0997">Cell inner membrane</keyword>
<keyword evidence="3 8" id="KW-1003">Cell membrane</keyword>
<dbReference type="HAMAP" id="MF_01937">
    <property type="entry name" value="MenA_1"/>
    <property type="match status" value="1"/>
</dbReference>
<dbReference type="KEGG" id="dno:DNO_0709"/>
<organism evidence="10 11">
    <name type="scientific">Dichelobacter nodosus (strain VCS1703A)</name>
    <dbReference type="NCBI Taxonomy" id="246195"/>
    <lineage>
        <taxon>Bacteria</taxon>
        <taxon>Pseudomonadati</taxon>
        <taxon>Pseudomonadota</taxon>
        <taxon>Gammaproteobacteria</taxon>
        <taxon>Cardiobacteriales</taxon>
        <taxon>Cardiobacteriaceae</taxon>
        <taxon>Dichelobacter</taxon>
    </lineage>
</organism>
<keyword evidence="4 8" id="KW-0808">Transferase</keyword>
<dbReference type="InterPro" id="IPR000537">
    <property type="entry name" value="UbiA_prenyltransferase"/>
</dbReference>
<dbReference type="InterPro" id="IPR004657">
    <property type="entry name" value="MenA"/>
</dbReference>
<dbReference type="GO" id="GO:0042371">
    <property type="term" value="P:vitamin K biosynthetic process"/>
    <property type="evidence" value="ECO:0007669"/>
    <property type="project" value="TreeGrafter"/>
</dbReference>
<dbReference type="PANTHER" id="PTHR13929">
    <property type="entry name" value="1,4-DIHYDROXY-2-NAPHTHOATE OCTAPRENYLTRANSFERASE"/>
    <property type="match status" value="1"/>
</dbReference>
<dbReference type="InterPro" id="IPR044878">
    <property type="entry name" value="UbiA_sf"/>
</dbReference>
<dbReference type="eggNOG" id="COG1575">
    <property type="taxonomic scope" value="Bacteria"/>
</dbReference>
<evidence type="ECO:0000256" key="5">
    <source>
        <dbReference type="ARBA" id="ARBA00022692"/>
    </source>
</evidence>
<keyword evidence="7 8" id="KW-0472">Membrane</keyword>
<comment type="similarity">
    <text evidence="8">Belongs to the MenA family. Type 1 subfamily.</text>
</comment>
<keyword evidence="5 8" id="KW-0812">Transmembrane</keyword>
<sequence>MKYIALLRPKTLLLAFSIVVCGNALAFYQGNWQNSVFVLNLLTAVLLQILSNITNDYGDGIRGTDDVRENTAPKSLFIRGVLSKKQVELAILICLLCCLCSGFLLLMVSTTTWAEAFGFAILGLLSIIAAIFYTFGRFAYGYYGFGEISVFIFFGLIGVYGSYALQVEDLYWQNILPACGAGFLTAAILHINNTRDIHGDKIAGKITVAVRLGFKGSKFFHLFLLTSGFLCYFLFALIVDWKSMLWVVTLPFFTQHISCFMQAHDVSTIGAEFKRAVLLIFIFHLLFSISLVFLC</sequence>
<dbReference type="CDD" id="cd13962">
    <property type="entry name" value="PT_UbiA_UBIAD1"/>
    <property type="match status" value="1"/>
</dbReference>
<comment type="pathway">
    <text evidence="8">Quinol/quinone metabolism; menaquinone biosynthesis; menaquinol from 1,4-dihydroxy-2-naphthoate: step 1/2.</text>
</comment>
<dbReference type="NCBIfam" id="TIGR00751">
    <property type="entry name" value="menA"/>
    <property type="match status" value="1"/>
</dbReference>
<evidence type="ECO:0000256" key="2">
    <source>
        <dbReference type="ARBA" id="ARBA00022428"/>
    </source>
</evidence>
<comment type="function">
    <text evidence="8">Conversion of 1,4-dihydroxy-2-naphthoate (DHNA) to demethylmenaquinone (DMK).</text>
</comment>
<dbReference type="OrthoDB" id="9767568at2"/>
<protein>
    <recommendedName>
        <fullName evidence="8 9">1,4-dihydroxy-2-naphthoate octaprenyltransferase</fullName>
        <shortName evidence="8">DHNA-octaprenyltransferase</shortName>
        <ecNumber evidence="8 9">2.5.1.74</ecNumber>
    </recommendedName>
</protein>
<evidence type="ECO:0000313" key="11">
    <source>
        <dbReference type="Proteomes" id="UP000000248"/>
    </source>
</evidence>
<dbReference type="Gene3D" id="1.10.357.140">
    <property type="entry name" value="UbiA prenyltransferase"/>
    <property type="match status" value="1"/>
</dbReference>
<evidence type="ECO:0000256" key="3">
    <source>
        <dbReference type="ARBA" id="ARBA00022475"/>
    </source>
</evidence>
<comment type="catalytic activity">
    <reaction evidence="8">
        <text>an all-trans-polyprenyl diphosphate + 1,4-dihydroxy-2-naphthoate + H(+) = a 2-demethylmenaquinol + CO2 + diphosphate</text>
        <dbReference type="Rhea" id="RHEA:26478"/>
        <dbReference type="Rhea" id="RHEA-COMP:9563"/>
        <dbReference type="Rhea" id="RHEA-COMP:9564"/>
        <dbReference type="ChEBI" id="CHEBI:11173"/>
        <dbReference type="ChEBI" id="CHEBI:15378"/>
        <dbReference type="ChEBI" id="CHEBI:16526"/>
        <dbReference type="ChEBI" id="CHEBI:33019"/>
        <dbReference type="ChEBI" id="CHEBI:55437"/>
        <dbReference type="ChEBI" id="CHEBI:58914"/>
        <dbReference type="EC" id="2.5.1.74"/>
    </reaction>
</comment>
<accession>A5EV32</accession>
<feature type="transmembrane region" description="Helical" evidence="8">
    <location>
        <begin position="36"/>
        <end position="53"/>
    </location>
</feature>
<keyword evidence="2 8" id="KW-0474">Menaquinone biosynthesis</keyword>
<dbReference type="GO" id="GO:0009234">
    <property type="term" value="P:menaquinone biosynthetic process"/>
    <property type="evidence" value="ECO:0007669"/>
    <property type="project" value="UniProtKB-UniRule"/>
</dbReference>
<dbReference type="Pfam" id="PF01040">
    <property type="entry name" value="UbiA"/>
    <property type="match status" value="1"/>
</dbReference>
<evidence type="ECO:0000256" key="4">
    <source>
        <dbReference type="ARBA" id="ARBA00022679"/>
    </source>
</evidence>
<evidence type="ECO:0000256" key="9">
    <source>
        <dbReference type="NCBIfam" id="TIGR00751"/>
    </source>
</evidence>
<feature type="transmembrane region" description="Helical" evidence="8">
    <location>
        <begin position="219"/>
        <end position="238"/>
    </location>
</feature>
<name>A5EV32_DICNV</name>
<feature type="transmembrane region" description="Helical" evidence="8">
    <location>
        <begin position="171"/>
        <end position="191"/>
    </location>
</feature>
<dbReference type="InterPro" id="IPR026046">
    <property type="entry name" value="UBIAD1"/>
</dbReference>
<dbReference type="RefSeq" id="WP_012031042.1">
    <property type="nucleotide sequence ID" value="NC_009446.1"/>
</dbReference>
<dbReference type="STRING" id="246195.DNO_0709"/>
<reference evidence="10 11" key="1">
    <citation type="journal article" date="2007" name="Nat. Biotechnol.">
        <title>Genome sequence and identification of candidate vaccine antigens from the animal pathogen Dichelobacter nodosus.</title>
        <authorList>
            <person name="Myers G.S."/>
            <person name="Parker D."/>
            <person name="Al-Hasani K."/>
            <person name="Kennan R.M."/>
            <person name="Seemann T."/>
            <person name="Ren Q."/>
            <person name="Badger J.H."/>
            <person name="Selengut J.D."/>
            <person name="Deboy R.T."/>
            <person name="Tettelin H."/>
            <person name="Boyce J.D."/>
            <person name="McCarl V.P."/>
            <person name="Han X."/>
            <person name="Nelson W.C."/>
            <person name="Madupu R."/>
            <person name="Mohamoud Y."/>
            <person name="Holley T."/>
            <person name="Fedorova N."/>
            <person name="Khouri H."/>
            <person name="Bottomley S.P."/>
            <person name="Whittington R.J."/>
            <person name="Adler B."/>
            <person name="Songer J.G."/>
            <person name="Rood J.I."/>
            <person name="Paulsen I.T."/>
        </authorList>
    </citation>
    <scope>NUCLEOTIDE SEQUENCE [LARGE SCALE GENOMIC DNA]</scope>
    <source>
        <strain evidence="10 11">VCS1703A</strain>
    </source>
</reference>
<proteinExistence type="inferred from homology"/>
<evidence type="ECO:0000256" key="1">
    <source>
        <dbReference type="ARBA" id="ARBA00004141"/>
    </source>
</evidence>
<keyword evidence="11" id="KW-1185">Reference proteome</keyword>
<evidence type="ECO:0000256" key="7">
    <source>
        <dbReference type="ARBA" id="ARBA00023136"/>
    </source>
</evidence>
<keyword evidence="6 8" id="KW-1133">Transmembrane helix</keyword>
<feature type="transmembrane region" description="Helical" evidence="8">
    <location>
        <begin position="276"/>
        <end position="294"/>
    </location>
</feature>
<gene>
    <name evidence="8 10" type="primary">menA</name>
    <name evidence="10" type="ordered locus">DNO_0709</name>
</gene>
<evidence type="ECO:0000256" key="8">
    <source>
        <dbReference type="HAMAP-Rule" id="MF_01937"/>
    </source>
</evidence>
<feature type="transmembrane region" description="Helical" evidence="8">
    <location>
        <begin position="142"/>
        <end position="165"/>
    </location>
</feature>
<feature type="transmembrane region" description="Helical" evidence="8">
    <location>
        <begin position="116"/>
        <end position="135"/>
    </location>
</feature>
<dbReference type="EMBL" id="CP000513">
    <property type="protein sequence ID" value="ABQ13148.1"/>
    <property type="molecule type" value="Genomic_DNA"/>
</dbReference>
<dbReference type="PIRSF" id="PIRSF005355">
    <property type="entry name" value="UBIAD1"/>
    <property type="match status" value="1"/>
</dbReference>
<dbReference type="GO" id="GO:0046428">
    <property type="term" value="F:1,4-dihydroxy-2-naphthoate polyprenyltransferase activity"/>
    <property type="evidence" value="ECO:0007669"/>
    <property type="project" value="UniProtKB-UniRule"/>
</dbReference>
<comment type="subcellular location">
    <subcellularLocation>
        <location evidence="8">Cell inner membrane</location>
        <topology evidence="8">Multi-pass membrane protein</topology>
    </subcellularLocation>
    <subcellularLocation>
        <location evidence="1">Membrane</location>
        <topology evidence="1">Multi-pass membrane protein</topology>
    </subcellularLocation>
</comment>
<dbReference type="EC" id="2.5.1.74" evidence="8 9"/>
<feature type="transmembrane region" description="Helical" evidence="8">
    <location>
        <begin position="89"/>
        <end position="110"/>
    </location>
</feature>